<dbReference type="GO" id="GO:0030313">
    <property type="term" value="C:cell envelope"/>
    <property type="evidence" value="ECO:0007669"/>
    <property type="project" value="UniProtKB-SubCell"/>
</dbReference>
<dbReference type="InterPro" id="IPR038352">
    <property type="entry name" value="Imelysin_sf"/>
</dbReference>
<keyword evidence="2" id="KW-0732">Signal</keyword>
<accession>A0A524RPL2</accession>
<feature type="domain" description="Imelysin-like" evidence="3">
    <location>
        <begin position="61"/>
        <end position="339"/>
    </location>
</feature>
<evidence type="ECO:0000313" key="4">
    <source>
        <dbReference type="EMBL" id="TGG92645.1"/>
    </source>
</evidence>
<dbReference type="AlphaFoldDB" id="A0A524RPL2"/>
<dbReference type="Gene3D" id="1.20.1420.20">
    <property type="entry name" value="M75 peptidase, HXXE motif"/>
    <property type="match status" value="1"/>
</dbReference>
<dbReference type="EMBL" id="SRMO01000059">
    <property type="protein sequence ID" value="TGG92645.1"/>
    <property type="molecule type" value="Genomic_DNA"/>
</dbReference>
<dbReference type="PROSITE" id="PS51257">
    <property type="entry name" value="PROKAR_LIPOPROTEIN"/>
    <property type="match status" value="1"/>
</dbReference>
<evidence type="ECO:0000256" key="1">
    <source>
        <dbReference type="ARBA" id="ARBA00004196"/>
    </source>
</evidence>
<reference evidence="4 5" key="1">
    <citation type="journal article" date="2019" name="mSystems">
        <title>Life at home and on the roam: Genomic adaptions reflect the dual lifestyle of an intracellular, facultative symbiont.</title>
        <authorList>
            <person name="Burgsdorf I."/>
        </authorList>
    </citation>
    <scope>NUCLEOTIDE SEQUENCE [LARGE SCALE GENOMIC DNA]</scope>
    <source>
        <strain evidence="4">277cV</strain>
    </source>
</reference>
<dbReference type="Proteomes" id="UP000317990">
    <property type="component" value="Unassembled WGS sequence"/>
</dbReference>
<evidence type="ECO:0000259" key="3">
    <source>
        <dbReference type="Pfam" id="PF09375"/>
    </source>
</evidence>
<comment type="subcellular location">
    <subcellularLocation>
        <location evidence="1">Cell envelope</location>
    </subcellularLocation>
</comment>
<sequence length="364" mass="40586">MIEISLKTIISAGLIILSISGCHYNSRNIKINNQALSISHKAKFIDDLYTYWYSPQCNSILASVIQLQDALEVGNTSTNQAQVKEEFRQTYVLWSIFSAVAIGPLVERRSRLRIDFSPPRFNLVEKALASIRQADQKSILTDQQMLMIGTPAKGFAVLENLIWLADEHSPDRVKAIYAKSLARDIEAEVKVLCNSFEQGYLPANYESRIGYDLSYVEADFSRVINQWIGGLLNLRWTKIAKPLYSGTAEKYGFPFSLSGMTGTNFRSTWLGLYGVAVGNRYGLSGFVDLLDKDSASYQALIDGLQAADKLIERLPIYQGNSLTDPEKDLLIDVISSLSQIENVFTEKIAPEFSVSIGFSETDGD</sequence>
<name>A0A524RPL2_9CHRO</name>
<organism evidence="4 5">
    <name type="scientific">Aphanocapsa feldmannii 277cV</name>
    <dbReference type="NCBI Taxonomy" id="2507553"/>
    <lineage>
        <taxon>Bacteria</taxon>
        <taxon>Bacillati</taxon>
        <taxon>Cyanobacteriota</taxon>
        <taxon>Cyanophyceae</taxon>
        <taxon>Oscillatoriophycideae</taxon>
        <taxon>Chroococcales</taxon>
        <taxon>Microcystaceae</taxon>
        <taxon>Aphanocapsa</taxon>
    </lineage>
</organism>
<proteinExistence type="predicted"/>
<evidence type="ECO:0000313" key="5">
    <source>
        <dbReference type="Proteomes" id="UP000317990"/>
    </source>
</evidence>
<protein>
    <recommendedName>
        <fullName evidence="3">Imelysin-like domain-containing protein</fullName>
    </recommendedName>
</protein>
<dbReference type="Pfam" id="PF09375">
    <property type="entry name" value="Peptidase_M75"/>
    <property type="match status" value="1"/>
</dbReference>
<evidence type="ECO:0000256" key="2">
    <source>
        <dbReference type="ARBA" id="ARBA00022729"/>
    </source>
</evidence>
<gene>
    <name evidence="4" type="ORF">ERJ67_05405</name>
</gene>
<comment type="caution">
    <text evidence="4">The sequence shown here is derived from an EMBL/GenBank/DDBJ whole genome shotgun (WGS) entry which is preliminary data.</text>
</comment>
<dbReference type="InterPro" id="IPR018976">
    <property type="entry name" value="Imelysin-like"/>
</dbReference>